<dbReference type="PANTHER" id="PTHR10887">
    <property type="entry name" value="DNA2/NAM7 HELICASE FAMILY"/>
    <property type="match status" value="1"/>
</dbReference>
<dbReference type="GO" id="GO:0005694">
    <property type="term" value="C:chromosome"/>
    <property type="evidence" value="ECO:0007669"/>
    <property type="project" value="UniProtKB-ARBA"/>
</dbReference>
<dbReference type="GO" id="GO:0016787">
    <property type="term" value="F:hydrolase activity"/>
    <property type="evidence" value="ECO:0007669"/>
    <property type="project" value="UniProtKB-KW"/>
</dbReference>
<gene>
    <name evidence="8" type="ORF">BESB_044670</name>
</gene>
<evidence type="ECO:0000259" key="6">
    <source>
        <dbReference type="Pfam" id="PF13086"/>
    </source>
</evidence>
<feature type="compositionally biased region" description="Low complexity" evidence="5">
    <location>
        <begin position="136"/>
        <end position="153"/>
    </location>
</feature>
<evidence type="ECO:0000313" key="8">
    <source>
        <dbReference type="EMBL" id="PFH36275.1"/>
    </source>
</evidence>
<dbReference type="InterPro" id="IPR027417">
    <property type="entry name" value="P-loop_NTPase"/>
</dbReference>
<evidence type="ECO:0000256" key="3">
    <source>
        <dbReference type="ARBA" id="ARBA00022806"/>
    </source>
</evidence>
<feature type="region of interest" description="Disordered" evidence="5">
    <location>
        <begin position="108"/>
        <end position="217"/>
    </location>
</feature>
<sequence>MGTERVSASVGADAVAASVATAGEVASASQTGQKCVVSRGLFQRSLAADRQAARYARKKSAGVFPPSNYLQRLRVLEGAGRFPSVEPFDKIILSFDFYRDIRDEKCRKNESVTPGEAAGSSAAADYQTLENSASTPAEKPSSAPSNSSSLAKSQGDSKERLRRPAEQEKLLEDVSASDATHGADAPATPVARQDQADASAPVDFESAVNSDEDDSDDEFCASRLRPVQTYFSSTEEYVDTFFPLFIQEAKQSIHRAKKMEMSRAERFVQVSGDPQGDFILLTLERAQGLNQHASHYCHNDLVVLYVPDKAAAGEASSSLAGSSGTLSLAKQGGGASRLELSAGVDEAAKKDLAVQELFAEEDAPQMSPEDTELQLEQARNEPNACCHDLTTVRKVHMLGIVQQSLRSTLVVKILMPLLSPPGDPVGALCESEDETTSLRDTRAGGAAEEDRAGNHGNSHDGDTGDADPSDAHRWREARRRAKKQKRRKAKRERILALTDALNDWQTTWHVCRVMGLTTLHREFQGLMSVPDLLIKKQILCASQRALGSSAAPLKNPLLEDLPEESPADPDSGSAEEEEADRSSLAVASEAPAGADQGGEDAAAAATCQQLFISSKLREALHQLYNASQLDALNDCLKIQGVTLIQGPPGTGKTTTIMAVISVVLNAQMENNDGTIRGTRCAAAAIGDADGCVGDSMDCSEDTRSAGERLNGTEKTKAKRREAEALKIKRKLALAQPWLSLGGYTPWMDEVSCMTEDLEGSDAHWSASATAKGGNESQRVFLDKGRNALLPNRVLVCAPSNAAIDEILKRLVAEPSKGGGIFDSNGKRYTPSVVRVGPNVHPDLIQYSLEYKANKRMKAKGATHFSALAAIKAEILQESRIVCATLSVCGCRDITAATEAFDTVVIDEASQGVEISTLIPLRLGCRRLILVGDPRQLPATIFSRVAIQHRYDQSLFQRLEAAGHKVNMLSLQYRMHPCISRFASSTFYQNQLQDAVNIVGLVRPPVPWYSIPIFKPLVFFAINTSHTEENTSLINVDEANFVCQMVDLLRRIFVALGQSDWEGRLAVISPYAQQVSLLRRRIKAQLGITDNKACPIDVNTVDGFQGQEKDLIIFSAVRAQHTNPTTAATTLDTSIGFLADERRINVALTRGRTNLWIVGNGRFLMTNHHWRCLWKYTKELGTLISIEEKFMKTELLLAKWLLKFTNKHPAEKSMLDEQVPSFLPALEKDVKECAAARKTRKISSVEGDPAAGSSGKE</sequence>
<dbReference type="GO" id="GO:0005524">
    <property type="term" value="F:ATP binding"/>
    <property type="evidence" value="ECO:0007669"/>
    <property type="project" value="UniProtKB-KW"/>
</dbReference>
<dbReference type="Pfam" id="PF13086">
    <property type="entry name" value="AAA_11"/>
    <property type="match status" value="3"/>
</dbReference>
<reference evidence="8 9" key="1">
    <citation type="submission" date="2017-09" db="EMBL/GenBank/DDBJ databases">
        <title>Genome sequencing of Besnoitia besnoiti strain Bb-Ger1.</title>
        <authorList>
            <person name="Schares G."/>
            <person name="Venepally P."/>
            <person name="Lorenzi H.A."/>
        </authorList>
    </citation>
    <scope>NUCLEOTIDE SEQUENCE [LARGE SCALE GENOMIC DNA]</scope>
    <source>
        <strain evidence="8 9">Bb-Ger1</strain>
    </source>
</reference>
<evidence type="ECO:0000256" key="1">
    <source>
        <dbReference type="ARBA" id="ARBA00022741"/>
    </source>
</evidence>
<feature type="compositionally biased region" description="Basic and acidic residues" evidence="5">
    <location>
        <begin position="155"/>
        <end position="172"/>
    </location>
</feature>
<feature type="domain" description="DNA2/NAM7 helicase helicase" evidence="6">
    <location>
        <begin position="869"/>
        <end position="943"/>
    </location>
</feature>
<dbReference type="CDD" id="cd18042">
    <property type="entry name" value="DEXXQc_SETX"/>
    <property type="match status" value="1"/>
</dbReference>
<dbReference type="GO" id="GO:0003968">
    <property type="term" value="F:RNA-directed RNA polymerase activity"/>
    <property type="evidence" value="ECO:0007669"/>
    <property type="project" value="UniProtKB-KW"/>
</dbReference>
<dbReference type="Gene3D" id="3.40.50.300">
    <property type="entry name" value="P-loop containing nucleotide triphosphate hydrolases"/>
    <property type="match status" value="2"/>
</dbReference>
<evidence type="ECO:0000256" key="2">
    <source>
        <dbReference type="ARBA" id="ARBA00022801"/>
    </source>
</evidence>
<comment type="caution">
    <text evidence="8">The sequence shown here is derived from an EMBL/GenBank/DDBJ whole genome shotgun (WGS) entry which is preliminary data.</text>
</comment>
<name>A0A2A9ME56_BESBE</name>
<protein>
    <submittedName>
        <fullName evidence="8">RNA-directed RNA polymerase</fullName>
    </submittedName>
</protein>
<dbReference type="InterPro" id="IPR047187">
    <property type="entry name" value="SF1_C_Upf1"/>
</dbReference>
<accession>A0A2A9ME56</accession>
<feature type="compositionally biased region" description="Basic and acidic residues" evidence="5">
    <location>
        <begin position="436"/>
        <end position="462"/>
    </location>
</feature>
<evidence type="ECO:0000256" key="5">
    <source>
        <dbReference type="SAM" id="MobiDB-lite"/>
    </source>
</evidence>
<keyword evidence="3" id="KW-0347">Helicase</keyword>
<evidence type="ECO:0000259" key="7">
    <source>
        <dbReference type="Pfam" id="PF13087"/>
    </source>
</evidence>
<dbReference type="FunFam" id="3.40.50.300:FF:000326">
    <property type="entry name" value="P-loop containing nucleoside triphosphate hydrolase"/>
    <property type="match status" value="1"/>
</dbReference>
<dbReference type="InterPro" id="IPR045055">
    <property type="entry name" value="DNA2/NAM7-like"/>
</dbReference>
<dbReference type="RefSeq" id="XP_029220284.1">
    <property type="nucleotide sequence ID" value="XM_029362918.1"/>
</dbReference>
<dbReference type="Pfam" id="PF13087">
    <property type="entry name" value="AAA_12"/>
    <property type="match status" value="1"/>
</dbReference>
<keyword evidence="2" id="KW-0378">Hydrolase</keyword>
<dbReference type="PANTHER" id="PTHR10887:SF495">
    <property type="entry name" value="HELICASE SENATAXIN ISOFORM X1-RELATED"/>
    <property type="match status" value="1"/>
</dbReference>
<dbReference type="VEuPathDB" id="ToxoDB:BESB_044670"/>
<organism evidence="8 9">
    <name type="scientific">Besnoitia besnoiti</name>
    <name type="common">Apicomplexan protozoan</name>
    <dbReference type="NCBI Taxonomy" id="94643"/>
    <lineage>
        <taxon>Eukaryota</taxon>
        <taxon>Sar</taxon>
        <taxon>Alveolata</taxon>
        <taxon>Apicomplexa</taxon>
        <taxon>Conoidasida</taxon>
        <taxon>Coccidia</taxon>
        <taxon>Eucoccidiorida</taxon>
        <taxon>Eimeriorina</taxon>
        <taxon>Sarcocystidae</taxon>
        <taxon>Besnoitia</taxon>
    </lineage>
</organism>
<keyword evidence="8" id="KW-0696">RNA-directed RNA polymerase</keyword>
<feature type="domain" description="DNA2/NAM7 helicase-like C-terminal" evidence="7">
    <location>
        <begin position="950"/>
        <end position="1159"/>
    </location>
</feature>
<feature type="compositionally biased region" description="Acidic residues" evidence="5">
    <location>
        <begin position="560"/>
        <end position="579"/>
    </location>
</feature>
<keyword evidence="1" id="KW-0547">Nucleotide-binding</keyword>
<feature type="domain" description="DNA2/NAM7 helicase helicase" evidence="6">
    <location>
        <begin position="624"/>
        <end position="673"/>
    </location>
</feature>
<dbReference type="CDD" id="cd18808">
    <property type="entry name" value="SF1_C_Upf1"/>
    <property type="match status" value="1"/>
</dbReference>
<feature type="region of interest" description="Disordered" evidence="5">
    <location>
        <begin position="425"/>
        <end position="492"/>
    </location>
</feature>
<feature type="compositionally biased region" description="Basic residues" evidence="5">
    <location>
        <begin position="475"/>
        <end position="491"/>
    </location>
</feature>
<feature type="domain" description="DNA2/NAM7 helicase helicase" evidence="6">
    <location>
        <begin position="786"/>
        <end position="859"/>
    </location>
</feature>
<keyword evidence="9" id="KW-1185">Reference proteome</keyword>
<dbReference type="SUPFAM" id="SSF52540">
    <property type="entry name" value="P-loop containing nucleoside triphosphate hydrolases"/>
    <property type="match status" value="1"/>
</dbReference>
<proteinExistence type="predicted"/>
<dbReference type="Proteomes" id="UP000224006">
    <property type="component" value="Chromosome III"/>
</dbReference>
<dbReference type="InterPro" id="IPR041677">
    <property type="entry name" value="DNA2/NAM7_AAA_11"/>
</dbReference>
<dbReference type="GO" id="GO:0004386">
    <property type="term" value="F:helicase activity"/>
    <property type="evidence" value="ECO:0007669"/>
    <property type="project" value="UniProtKB-KW"/>
</dbReference>
<dbReference type="EMBL" id="NWUJ01000003">
    <property type="protein sequence ID" value="PFH36275.1"/>
    <property type="molecule type" value="Genomic_DNA"/>
</dbReference>
<dbReference type="InterPro" id="IPR041679">
    <property type="entry name" value="DNA2/NAM7-like_C"/>
</dbReference>
<evidence type="ECO:0000313" key="9">
    <source>
        <dbReference type="Proteomes" id="UP000224006"/>
    </source>
</evidence>
<feature type="region of interest" description="Disordered" evidence="5">
    <location>
        <begin position="555"/>
        <end position="599"/>
    </location>
</feature>
<keyword evidence="8" id="KW-0808">Transferase</keyword>
<feature type="compositionally biased region" description="Low complexity" evidence="5">
    <location>
        <begin position="589"/>
        <end position="599"/>
    </location>
</feature>
<dbReference type="STRING" id="94643.A0A2A9ME56"/>
<keyword evidence="8" id="KW-0548">Nucleotidyltransferase</keyword>
<dbReference type="OrthoDB" id="6513042at2759"/>
<evidence type="ECO:0000256" key="4">
    <source>
        <dbReference type="ARBA" id="ARBA00022840"/>
    </source>
</evidence>
<dbReference type="GeneID" id="40309397"/>
<dbReference type="KEGG" id="bbes:BESB_044670"/>
<keyword evidence="4" id="KW-0067">ATP-binding</keyword>
<dbReference type="AlphaFoldDB" id="A0A2A9ME56"/>
<feature type="region of interest" description="Disordered" evidence="5">
    <location>
        <begin position="1237"/>
        <end position="1256"/>
    </location>
</feature>